<keyword evidence="1" id="KW-0732">Signal</keyword>
<accession>A0AAD5QVU0</accession>
<evidence type="ECO:0000313" key="3">
    <source>
        <dbReference type="Proteomes" id="UP001196413"/>
    </source>
</evidence>
<reference evidence="2" key="1">
    <citation type="submission" date="2021-06" db="EMBL/GenBank/DDBJ databases">
        <title>Parelaphostrongylus tenuis whole genome reference sequence.</title>
        <authorList>
            <person name="Garwood T.J."/>
            <person name="Larsen P.A."/>
            <person name="Fountain-Jones N.M."/>
            <person name="Garbe J.R."/>
            <person name="Macchietto M.G."/>
            <person name="Kania S.A."/>
            <person name="Gerhold R.W."/>
            <person name="Richards J.E."/>
            <person name="Wolf T.M."/>
        </authorList>
    </citation>
    <scope>NUCLEOTIDE SEQUENCE</scope>
    <source>
        <strain evidence="2">MNPRO001-30</strain>
        <tissue evidence="2">Meninges</tissue>
    </source>
</reference>
<feature type="signal peptide" evidence="1">
    <location>
        <begin position="1"/>
        <end position="17"/>
    </location>
</feature>
<comment type="caution">
    <text evidence="2">The sequence shown here is derived from an EMBL/GenBank/DDBJ whole genome shotgun (WGS) entry which is preliminary data.</text>
</comment>
<protein>
    <submittedName>
        <fullName evidence="2">Uncharacterized protein</fullName>
    </submittedName>
</protein>
<dbReference type="Proteomes" id="UP001196413">
    <property type="component" value="Unassembled WGS sequence"/>
</dbReference>
<name>A0AAD5QVU0_PARTN</name>
<feature type="chain" id="PRO_5042010183" evidence="1">
    <location>
        <begin position="18"/>
        <end position="156"/>
    </location>
</feature>
<evidence type="ECO:0000313" key="2">
    <source>
        <dbReference type="EMBL" id="KAJ1363267.1"/>
    </source>
</evidence>
<evidence type="ECO:0000256" key="1">
    <source>
        <dbReference type="SAM" id="SignalP"/>
    </source>
</evidence>
<gene>
    <name evidence="2" type="ORF">KIN20_023095</name>
</gene>
<organism evidence="2 3">
    <name type="scientific">Parelaphostrongylus tenuis</name>
    <name type="common">Meningeal worm</name>
    <dbReference type="NCBI Taxonomy" id="148309"/>
    <lineage>
        <taxon>Eukaryota</taxon>
        <taxon>Metazoa</taxon>
        <taxon>Ecdysozoa</taxon>
        <taxon>Nematoda</taxon>
        <taxon>Chromadorea</taxon>
        <taxon>Rhabditida</taxon>
        <taxon>Rhabditina</taxon>
        <taxon>Rhabditomorpha</taxon>
        <taxon>Strongyloidea</taxon>
        <taxon>Metastrongylidae</taxon>
        <taxon>Parelaphostrongylus</taxon>
    </lineage>
</organism>
<sequence>MTGRFMISVSLITTVLGCGVMPPGQERTISFSVSGFRLPVSMVYSEVASIRAQAAGIATSKDTVKGFVERLVMQTVFDVLEQQGRSALLPDAIISSILGQLRIQINYDPLECKGATVDGDLNDIMGTMGITPHCVIVGNTVTATCPERMARTGQRS</sequence>
<dbReference type="EMBL" id="JAHQIW010004655">
    <property type="protein sequence ID" value="KAJ1363267.1"/>
    <property type="molecule type" value="Genomic_DNA"/>
</dbReference>
<dbReference type="PROSITE" id="PS51257">
    <property type="entry name" value="PROKAR_LIPOPROTEIN"/>
    <property type="match status" value="1"/>
</dbReference>
<dbReference type="AlphaFoldDB" id="A0AAD5QVU0"/>
<keyword evidence="3" id="KW-1185">Reference proteome</keyword>
<proteinExistence type="predicted"/>